<gene>
    <name evidence="2" type="ORF">Pla108_35310</name>
</gene>
<dbReference type="EMBL" id="SJPR01000005">
    <property type="protein sequence ID" value="TWT95383.1"/>
    <property type="molecule type" value="Genomic_DNA"/>
</dbReference>
<feature type="transmembrane region" description="Helical" evidence="1">
    <location>
        <begin position="37"/>
        <end position="56"/>
    </location>
</feature>
<keyword evidence="1" id="KW-0812">Transmembrane</keyword>
<evidence type="ECO:0000256" key="1">
    <source>
        <dbReference type="SAM" id="Phobius"/>
    </source>
</evidence>
<dbReference type="PROSITE" id="PS51257">
    <property type="entry name" value="PROKAR_LIPOPROTEIN"/>
    <property type="match status" value="1"/>
</dbReference>
<name>A0A5C6AAM7_9BACT</name>
<dbReference type="RefSeq" id="WP_146446221.1">
    <property type="nucleotide sequence ID" value="NZ_SJPR01000005.1"/>
</dbReference>
<proteinExistence type="predicted"/>
<accession>A0A5C6AAM7</accession>
<evidence type="ECO:0000313" key="3">
    <source>
        <dbReference type="Proteomes" id="UP000317421"/>
    </source>
</evidence>
<sequence length="182" mass="19019">MIREYFRVRLPYLIGWGSVLLGGVSACGIGNKSDNEVLIIGGALAAVVGGVLLICYFFIALVIAGVAALAISLLAGSFFKALLSFLWACVGPAVVLGLFAAVVASAIKYGPRLHELIQRIRAVGDSQEAVTRSGMSASAPTPAARITQRIRCDRICPGCGRLSPATGVVCDDPDCEEPQANR</sequence>
<dbReference type="AlphaFoldDB" id="A0A5C6AAM7"/>
<keyword evidence="1" id="KW-0472">Membrane</keyword>
<keyword evidence="3" id="KW-1185">Reference proteome</keyword>
<comment type="caution">
    <text evidence="2">The sequence shown here is derived from an EMBL/GenBank/DDBJ whole genome shotgun (WGS) entry which is preliminary data.</text>
</comment>
<keyword evidence="1" id="KW-1133">Transmembrane helix</keyword>
<organism evidence="2 3">
    <name type="scientific">Botrimarina colliarenosi</name>
    <dbReference type="NCBI Taxonomy" id="2528001"/>
    <lineage>
        <taxon>Bacteria</taxon>
        <taxon>Pseudomonadati</taxon>
        <taxon>Planctomycetota</taxon>
        <taxon>Planctomycetia</taxon>
        <taxon>Pirellulales</taxon>
        <taxon>Lacipirellulaceae</taxon>
        <taxon>Botrimarina</taxon>
    </lineage>
</organism>
<reference evidence="2 3" key="1">
    <citation type="submission" date="2019-02" db="EMBL/GenBank/DDBJ databases">
        <title>Deep-cultivation of Planctomycetes and their phenomic and genomic characterization uncovers novel biology.</title>
        <authorList>
            <person name="Wiegand S."/>
            <person name="Jogler M."/>
            <person name="Boedeker C."/>
            <person name="Pinto D."/>
            <person name="Vollmers J."/>
            <person name="Rivas-Marin E."/>
            <person name="Kohn T."/>
            <person name="Peeters S.H."/>
            <person name="Heuer A."/>
            <person name="Rast P."/>
            <person name="Oberbeckmann S."/>
            <person name="Bunk B."/>
            <person name="Jeske O."/>
            <person name="Meyerdierks A."/>
            <person name="Storesund J.E."/>
            <person name="Kallscheuer N."/>
            <person name="Luecker S."/>
            <person name="Lage O.M."/>
            <person name="Pohl T."/>
            <person name="Merkel B.J."/>
            <person name="Hornburger P."/>
            <person name="Mueller R.-W."/>
            <person name="Bruemmer F."/>
            <person name="Labrenz M."/>
            <person name="Spormann A.M."/>
            <person name="Op Den Camp H."/>
            <person name="Overmann J."/>
            <person name="Amann R."/>
            <person name="Jetten M.S.M."/>
            <person name="Mascher T."/>
            <person name="Medema M.H."/>
            <person name="Devos D.P."/>
            <person name="Kaster A.-K."/>
            <person name="Ovreas L."/>
            <person name="Rohde M."/>
            <person name="Galperin M.Y."/>
            <person name="Jogler C."/>
        </authorList>
    </citation>
    <scope>NUCLEOTIDE SEQUENCE [LARGE SCALE GENOMIC DNA]</scope>
    <source>
        <strain evidence="2 3">Pla108</strain>
    </source>
</reference>
<protein>
    <submittedName>
        <fullName evidence="2">Uncharacterized protein</fullName>
    </submittedName>
</protein>
<feature type="transmembrane region" description="Helical" evidence="1">
    <location>
        <begin position="85"/>
        <end position="107"/>
    </location>
</feature>
<evidence type="ECO:0000313" key="2">
    <source>
        <dbReference type="EMBL" id="TWT95383.1"/>
    </source>
</evidence>
<dbReference type="Proteomes" id="UP000317421">
    <property type="component" value="Unassembled WGS sequence"/>
</dbReference>
<feature type="transmembrane region" description="Helical" evidence="1">
    <location>
        <begin position="12"/>
        <end position="31"/>
    </location>
</feature>